<evidence type="ECO:0000256" key="1">
    <source>
        <dbReference type="SAM" id="MobiDB-lite"/>
    </source>
</evidence>
<organism evidence="2">
    <name type="scientific">Anthurium amnicola</name>
    <dbReference type="NCBI Taxonomy" id="1678845"/>
    <lineage>
        <taxon>Eukaryota</taxon>
        <taxon>Viridiplantae</taxon>
        <taxon>Streptophyta</taxon>
        <taxon>Embryophyta</taxon>
        <taxon>Tracheophyta</taxon>
        <taxon>Spermatophyta</taxon>
        <taxon>Magnoliopsida</taxon>
        <taxon>Liliopsida</taxon>
        <taxon>Araceae</taxon>
        <taxon>Pothoideae</taxon>
        <taxon>Potheae</taxon>
        <taxon>Anthurium</taxon>
    </lineage>
</organism>
<evidence type="ECO:0000313" key="2">
    <source>
        <dbReference type="EMBL" id="JAT65751.1"/>
    </source>
</evidence>
<accession>A0A1D1ZG49</accession>
<sequence>MARKIKKTSNNIPEIIFSLAPPLNKQGKDCEELRNSSSKNNKSHKKRKNKREDSKKNNLPEIIITSVSDDEDEDEKVLTVSNSNNSNTKLPKIIINAEDNEIISTSHEFVDFDFTSDDKLNQNISNESFNNDSRQQKEERKDKNLFQNKENIINKNISSNVSSDKISKIQLLRFLKKKILG</sequence>
<name>A0A1D1ZG49_9ARAE</name>
<proteinExistence type="predicted"/>
<dbReference type="EMBL" id="GDJX01002185">
    <property type="protein sequence ID" value="JAT65751.1"/>
    <property type="molecule type" value="Transcribed_RNA"/>
</dbReference>
<reference evidence="2" key="1">
    <citation type="submission" date="2015-07" db="EMBL/GenBank/DDBJ databases">
        <title>Transcriptome Assembly of Anthurium amnicola.</title>
        <authorList>
            <person name="Suzuki J."/>
        </authorList>
    </citation>
    <scope>NUCLEOTIDE SEQUENCE</scope>
</reference>
<gene>
    <name evidence="2" type="ORF">g.47912</name>
</gene>
<dbReference type="AlphaFoldDB" id="A0A1D1ZG49"/>
<protein>
    <submittedName>
        <fullName evidence="2">Uncharacterized protein</fullName>
    </submittedName>
</protein>
<feature type="region of interest" description="Disordered" evidence="1">
    <location>
        <begin position="1"/>
        <end position="68"/>
    </location>
</feature>